<comment type="caution">
    <text evidence="2">The sequence shown here is derived from an EMBL/GenBank/DDBJ whole genome shotgun (WGS) entry which is preliminary data.</text>
</comment>
<dbReference type="Proteomes" id="UP001596203">
    <property type="component" value="Unassembled WGS sequence"/>
</dbReference>
<sequence length="129" mass="13817">MTSAAPSWLQVLLSVIGLLGGTGGVVAAATVLVQRRKLKADAADVISDAAISLVEPLKIRVAELKVEADDARRRVAAANGELDRLRDLTHDLTRLLLRLRERILADPTASPELRELVRSAPPGDVNGRL</sequence>
<accession>A0ABW1KAH0</accession>
<evidence type="ECO:0000313" key="2">
    <source>
        <dbReference type="EMBL" id="MFC6017809.1"/>
    </source>
</evidence>
<protein>
    <submittedName>
        <fullName evidence="2">Uncharacterized protein</fullName>
    </submittedName>
</protein>
<reference evidence="3" key="1">
    <citation type="journal article" date="2019" name="Int. J. Syst. Evol. Microbiol.">
        <title>The Global Catalogue of Microorganisms (GCM) 10K type strain sequencing project: providing services to taxonomists for standard genome sequencing and annotation.</title>
        <authorList>
            <consortium name="The Broad Institute Genomics Platform"/>
            <consortium name="The Broad Institute Genome Sequencing Center for Infectious Disease"/>
            <person name="Wu L."/>
            <person name="Ma J."/>
        </authorList>
    </citation>
    <scope>NUCLEOTIDE SEQUENCE [LARGE SCALE GENOMIC DNA]</scope>
    <source>
        <strain evidence="3">ZS-35-S2</strain>
    </source>
</reference>
<gene>
    <name evidence="2" type="ORF">ACFP2T_16530</name>
</gene>
<keyword evidence="1" id="KW-0175">Coiled coil</keyword>
<evidence type="ECO:0000256" key="1">
    <source>
        <dbReference type="SAM" id="Coils"/>
    </source>
</evidence>
<name>A0ABW1KAH0_9ACTN</name>
<keyword evidence="3" id="KW-1185">Reference proteome</keyword>
<feature type="coiled-coil region" evidence="1">
    <location>
        <begin position="61"/>
        <end position="88"/>
    </location>
</feature>
<dbReference type="EMBL" id="JBHSPR010000010">
    <property type="protein sequence ID" value="MFC6017809.1"/>
    <property type="molecule type" value="Genomic_DNA"/>
</dbReference>
<organism evidence="2 3">
    <name type="scientific">Plantactinospora solaniradicis</name>
    <dbReference type="NCBI Taxonomy" id="1723736"/>
    <lineage>
        <taxon>Bacteria</taxon>
        <taxon>Bacillati</taxon>
        <taxon>Actinomycetota</taxon>
        <taxon>Actinomycetes</taxon>
        <taxon>Micromonosporales</taxon>
        <taxon>Micromonosporaceae</taxon>
        <taxon>Plantactinospora</taxon>
    </lineage>
</organism>
<proteinExistence type="predicted"/>
<dbReference type="RefSeq" id="WP_377422357.1">
    <property type="nucleotide sequence ID" value="NZ_JBHSPR010000010.1"/>
</dbReference>
<evidence type="ECO:0000313" key="3">
    <source>
        <dbReference type="Proteomes" id="UP001596203"/>
    </source>
</evidence>